<gene>
    <name evidence="3" type="ORF">Q8A49_05175</name>
</gene>
<proteinExistence type="predicted"/>
<name>A0ABU7KKR4_9ACTN</name>
<organism evidence="3 4">
    <name type="scientific">Nocardiopsis tropica</name>
    <dbReference type="NCBI Taxonomy" id="109330"/>
    <lineage>
        <taxon>Bacteria</taxon>
        <taxon>Bacillati</taxon>
        <taxon>Actinomycetota</taxon>
        <taxon>Actinomycetes</taxon>
        <taxon>Streptosporangiales</taxon>
        <taxon>Nocardiopsidaceae</taxon>
        <taxon>Nocardiopsis</taxon>
    </lineage>
</organism>
<accession>A0ABU7KKR4</accession>
<dbReference type="PROSITE" id="PS50937">
    <property type="entry name" value="HTH_MERR_2"/>
    <property type="match status" value="1"/>
</dbReference>
<dbReference type="PRINTS" id="PR00040">
    <property type="entry name" value="HTHMERR"/>
</dbReference>
<feature type="domain" description="HTH merR-type" evidence="2">
    <location>
        <begin position="6"/>
        <end position="75"/>
    </location>
</feature>
<evidence type="ECO:0000313" key="3">
    <source>
        <dbReference type="EMBL" id="MEE2049883.1"/>
    </source>
</evidence>
<dbReference type="RefSeq" id="WP_330157139.1">
    <property type="nucleotide sequence ID" value="NZ_JAUUCC010000008.1"/>
</dbReference>
<dbReference type="InterPro" id="IPR000551">
    <property type="entry name" value="MerR-type_HTH_dom"/>
</dbReference>
<dbReference type="EMBL" id="JAUUCC010000008">
    <property type="protein sequence ID" value="MEE2049883.1"/>
    <property type="molecule type" value="Genomic_DNA"/>
</dbReference>
<evidence type="ECO:0000313" key="4">
    <source>
        <dbReference type="Proteomes" id="UP001348641"/>
    </source>
</evidence>
<dbReference type="PANTHER" id="PTHR30204">
    <property type="entry name" value="REDOX-CYCLING DRUG-SENSING TRANSCRIPTIONAL ACTIVATOR SOXR"/>
    <property type="match status" value="1"/>
</dbReference>
<dbReference type="InterPro" id="IPR009061">
    <property type="entry name" value="DNA-bd_dom_put_sf"/>
</dbReference>
<dbReference type="CDD" id="cd00592">
    <property type="entry name" value="HTH_MerR-like"/>
    <property type="match status" value="1"/>
</dbReference>
<reference evidence="3 4" key="1">
    <citation type="submission" date="2023-07" db="EMBL/GenBank/DDBJ databases">
        <authorList>
            <person name="Girao M."/>
            <person name="Carvalho M.F."/>
        </authorList>
    </citation>
    <scope>NUCLEOTIDE SEQUENCE [LARGE SCALE GENOMIC DNA]</scope>
    <source>
        <strain evidence="3 4">66/93</strain>
    </source>
</reference>
<dbReference type="InterPro" id="IPR047057">
    <property type="entry name" value="MerR_fam"/>
</dbReference>
<comment type="caution">
    <text evidence="3">The sequence shown here is derived from an EMBL/GenBank/DDBJ whole genome shotgun (WGS) entry which is preliminary data.</text>
</comment>
<dbReference type="Proteomes" id="UP001348641">
    <property type="component" value="Unassembled WGS sequence"/>
</dbReference>
<dbReference type="Pfam" id="PF13411">
    <property type="entry name" value="MerR_1"/>
    <property type="match status" value="1"/>
</dbReference>
<protein>
    <submittedName>
        <fullName evidence="3">MerR family transcriptional regulator</fullName>
    </submittedName>
</protein>
<keyword evidence="1" id="KW-0238">DNA-binding</keyword>
<dbReference type="PANTHER" id="PTHR30204:SF93">
    <property type="entry name" value="HTH MERR-TYPE DOMAIN-CONTAINING PROTEIN"/>
    <property type="match status" value="1"/>
</dbReference>
<dbReference type="SUPFAM" id="SSF46955">
    <property type="entry name" value="Putative DNA-binding domain"/>
    <property type="match status" value="1"/>
</dbReference>
<dbReference type="Gene3D" id="1.10.1660.10">
    <property type="match status" value="1"/>
</dbReference>
<evidence type="ECO:0000256" key="1">
    <source>
        <dbReference type="ARBA" id="ARBA00023125"/>
    </source>
</evidence>
<sequence length="332" mass="36786">MHDNDLYPIGDAARRAGLSVSAVRFYSDAGVIPPTRLTGAGYRLYDVHAIARLELVRTLRELDAGLEDIRQVLDGERTLHDLLTAHLGIVERQERGLRARRAVLRTLVRQEGTADQAALLHKLVSMTDEERERLVDDFWNEVGAGLDVPPGFVERLRQLRPQLPEDPTAAQLEAWIELADLVRGREFRAAVHDYLQSTYTTEPGKLFAASPVQEFMYETGVPIIEDIIAVHRSGAPAESPRAQEAVVRMAEAAAGLGGDRVTAGYLDRMASYFVELLRLEEEEPLEDPWFDSTHGRYTSLVAVINGAPPGGEEDPVPWPWILAALRASVPGD</sequence>
<dbReference type="SMART" id="SM00422">
    <property type="entry name" value="HTH_MERR"/>
    <property type="match status" value="1"/>
</dbReference>
<evidence type="ECO:0000259" key="2">
    <source>
        <dbReference type="PROSITE" id="PS50937"/>
    </source>
</evidence>